<feature type="chain" id="PRO_5029552560" evidence="1">
    <location>
        <begin position="25"/>
        <end position="469"/>
    </location>
</feature>
<reference evidence="2 3" key="1">
    <citation type="submission" date="2020-10" db="EMBL/GenBank/DDBJ databases">
        <title>Trueperella pecoris sp. nov. isolated from bovine and porcine specimens.</title>
        <authorList>
            <person name="Schoenecker L."/>
            <person name="Schnydrig P."/>
            <person name="Brodard I."/>
            <person name="Thomann A."/>
            <person name="Hemphill A."/>
            <person name="Rodriguez-Campos S."/>
            <person name="Perreten V."/>
            <person name="Jores J."/>
            <person name="Kittl S."/>
        </authorList>
    </citation>
    <scope>NUCLEOTIDE SEQUENCE [LARGE SCALE GENOMIC DNA]</scope>
    <source>
        <strain evidence="2 3">19OD0592</strain>
    </source>
</reference>
<dbReference type="EMBL" id="CP063212">
    <property type="protein sequence ID" value="QOR47233.1"/>
    <property type="molecule type" value="Genomic_DNA"/>
</dbReference>
<evidence type="ECO:0000313" key="3">
    <source>
        <dbReference type="Proteomes" id="UP000594961"/>
    </source>
</evidence>
<organism evidence="2 3">
    <name type="scientific">Trueperella pecoris</name>
    <dbReference type="NCBI Taxonomy" id="2733571"/>
    <lineage>
        <taxon>Bacteria</taxon>
        <taxon>Bacillati</taxon>
        <taxon>Actinomycetota</taxon>
        <taxon>Actinomycetes</taxon>
        <taxon>Actinomycetales</taxon>
        <taxon>Actinomycetaceae</taxon>
        <taxon>Trueperella</taxon>
    </lineage>
</organism>
<feature type="signal peptide" evidence="1">
    <location>
        <begin position="1"/>
        <end position="24"/>
    </location>
</feature>
<accession>A0A7M1QZB4</accession>
<dbReference type="AlphaFoldDB" id="A0A7M1QZB4"/>
<keyword evidence="1" id="KW-0732">Signal</keyword>
<dbReference type="RefSeq" id="WP_197552285.1">
    <property type="nucleotide sequence ID" value="NZ_CP063212.1"/>
</dbReference>
<dbReference type="InterPro" id="IPR043777">
    <property type="entry name" value="DUF5719"/>
</dbReference>
<evidence type="ECO:0000256" key="1">
    <source>
        <dbReference type="SAM" id="SignalP"/>
    </source>
</evidence>
<gene>
    <name evidence="2" type="ORF">INS90_08170</name>
</gene>
<evidence type="ECO:0000313" key="2">
    <source>
        <dbReference type="EMBL" id="QOR47233.1"/>
    </source>
</evidence>
<dbReference type="Pfam" id="PF18986">
    <property type="entry name" value="DUF5719"/>
    <property type="match status" value="1"/>
</dbReference>
<sequence>MRAKSLLAALTGVVVLGAAAGAGATTYLTDRELPAKGAVFAPAYQGQTGPVRSSLLCFGYPTLPNPTAGIDAVHVEEGKSSWAGVFADAEAHLISPTGAKAAFTGAAPDSFVVDSPMSAKHVAGQVDSPGDGVVAGASIQNAKAGDSRGLAAATCQWPSNSVWLVGGASKVGNWLSLMMENASPTPTTVNIDVYSSRGKLEVTRPAITLEANATFSGDFTGIIAEDERIAIRLSSDTGAFVGALQVAALDGAKPAGIDILSAASVGTTTVIPGLIIPDDRSTTATVRVVNPHASPAQVNIAMISADGLTPLQGAQGVTVAPQAVLDLSLDGLAPGSYGVQVSADKEIASAVALTRTDADGVDKAWLAGKEKVTKGGLAIGPYAAKLVLIGNARATWTAYDAAGAQLSSESVTVKEITTVDVPAEAHFLTIEAEEPVYGSAMLTSDSGIAWMALTQDSTSNQSVKLTSRN</sequence>
<protein>
    <submittedName>
        <fullName evidence="2">Uncharacterized protein</fullName>
    </submittedName>
</protein>
<dbReference type="Proteomes" id="UP000594961">
    <property type="component" value="Chromosome"/>
</dbReference>
<proteinExistence type="predicted"/>
<name>A0A7M1QZB4_9ACTO</name>